<evidence type="ECO:0000313" key="2">
    <source>
        <dbReference type="EMBL" id="MBF6033078.1"/>
    </source>
</evidence>
<protein>
    <submittedName>
        <fullName evidence="2">Uncharacterized protein</fullName>
    </submittedName>
</protein>
<sequence>MQMDQHDTQTTTALLRKETSVDTVETNSLCCAAAGIIPPSSSTTEALIPHKKLREAAPPNATLNAQNRPPAQLAEGYKRPSLEAA</sequence>
<evidence type="ECO:0000256" key="1">
    <source>
        <dbReference type="SAM" id="MobiDB-lite"/>
    </source>
</evidence>
<comment type="caution">
    <text evidence="2">The sequence shown here is derived from an EMBL/GenBank/DDBJ whole genome shotgun (WGS) entry which is preliminary data.</text>
</comment>
<name>A0ABS0BIG5_9PSED</name>
<gene>
    <name evidence="2" type="ORF">H8F23_07455</name>
</gene>
<keyword evidence="3" id="KW-1185">Reference proteome</keyword>
<accession>A0ABS0BIG5</accession>
<evidence type="ECO:0000313" key="3">
    <source>
        <dbReference type="Proteomes" id="UP000722111"/>
    </source>
</evidence>
<reference evidence="2 3" key="1">
    <citation type="submission" date="2020-08" db="EMBL/GenBank/DDBJ databases">
        <title>Description of novel Pseudomonas species.</title>
        <authorList>
            <person name="Duman M."/>
            <person name="Mulet M."/>
            <person name="Altun S."/>
            <person name="Saticioglu I.B."/>
            <person name="Lalucat J."/>
            <person name="Garcia-Valdes E."/>
        </authorList>
    </citation>
    <scope>NUCLEOTIDE SEQUENCE [LARGE SCALE GENOMIC DNA]</scope>
    <source>
        <strain evidence="2 3">P155</strain>
    </source>
</reference>
<organism evidence="2 3">
    <name type="scientific">Pseudomonas neuropathica</name>
    <dbReference type="NCBI Taxonomy" id="2730425"/>
    <lineage>
        <taxon>Bacteria</taxon>
        <taxon>Pseudomonadati</taxon>
        <taxon>Pseudomonadota</taxon>
        <taxon>Gammaproteobacteria</taxon>
        <taxon>Pseudomonadales</taxon>
        <taxon>Pseudomonadaceae</taxon>
        <taxon>Pseudomonas</taxon>
    </lineage>
</organism>
<proteinExistence type="predicted"/>
<feature type="region of interest" description="Disordered" evidence="1">
    <location>
        <begin position="1"/>
        <end position="20"/>
    </location>
</feature>
<feature type="region of interest" description="Disordered" evidence="1">
    <location>
        <begin position="53"/>
        <end position="85"/>
    </location>
</feature>
<feature type="compositionally biased region" description="Basic and acidic residues" evidence="1">
    <location>
        <begin position="76"/>
        <end position="85"/>
    </location>
</feature>
<dbReference type="Proteomes" id="UP000722111">
    <property type="component" value="Unassembled WGS sequence"/>
</dbReference>
<dbReference type="EMBL" id="JACOPX010000004">
    <property type="protein sequence ID" value="MBF6033078.1"/>
    <property type="molecule type" value="Genomic_DNA"/>
</dbReference>